<keyword evidence="3" id="KW-1185">Reference proteome</keyword>
<protein>
    <recommendedName>
        <fullName evidence="1">DUF2087 domain-containing protein</fullName>
    </recommendedName>
</protein>
<dbReference type="AlphaFoldDB" id="A0A1C6SR00"/>
<dbReference type="RefSeq" id="WP_091343789.1">
    <property type="nucleotide sequence ID" value="NZ_FMHV01000002.1"/>
</dbReference>
<dbReference type="STRING" id="568872.GA0070624_4320"/>
<dbReference type="InterPro" id="IPR018656">
    <property type="entry name" value="DUF2087"/>
</dbReference>
<name>A0A1C6SR00_9ACTN</name>
<gene>
    <name evidence="2" type="ORF">GA0070624_4320</name>
</gene>
<dbReference type="OrthoDB" id="529288at2"/>
<evidence type="ECO:0000313" key="3">
    <source>
        <dbReference type="Proteomes" id="UP000199413"/>
    </source>
</evidence>
<organism evidence="2 3">
    <name type="scientific">Micromonospora rhizosphaerae</name>
    <dbReference type="NCBI Taxonomy" id="568872"/>
    <lineage>
        <taxon>Bacteria</taxon>
        <taxon>Bacillati</taxon>
        <taxon>Actinomycetota</taxon>
        <taxon>Actinomycetes</taxon>
        <taxon>Micromonosporales</taxon>
        <taxon>Micromonosporaceae</taxon>
        <taxon>Micromonospora</taxon>
    </lineage>
</organism>
<evidence type="ECO:0000259" key="1">
    <source>
        <dbReference type="Pfam" id="PF09860"/>
    </source>
</evidence>
<sequence length="176" mass="19084">MTAQTLAGALADDRRRLVFAAIVLGDRDAAGVAARTGLSARDVATAVRRLVDAEILADDGAGLRVDGERLRDLARAGGPPSPLPAESPPAAILRTFLRDGVLVRLPAQRGRRRVLLEHIAERSFEPGVRYPERAVDAALRAWCEGGEADHVSLRRYLVDDALLAREHGVYWRPAQP</sequence>
<dbReference type="Pfam" id="PF09860">
    <property type="entry name" value="DUF2087"/>
    <property type="match status" value="1"/>
</dbReference>
<feature type="domain" description="DUF2087" evidence="1">
    <location>
        <begin position="102"/>
        <end position="172"/>
    </location>
</feature>
<accession>A0A1C6SR00</accession>
<evidence type="ECO:0000313" key="2">
    <source>
        <dbReference type="EMBL" id="SCL31719.1"/>
    </source>
</evidence>
<dbReference type="Proteomes" id="UP000199413">
    <property type="component" value="Unassembled WGS sequence"/>
</dbReference>
<proteinExistence type="predicted"/>
<reference evidence="3" key="1">
    <citation type="submission" date="2016-06" db="EMBL/GenBank/DDBJ databases">
        <authorList>
            <person name="Varghese N."/>
            <person name="Submissions Spin"/>
        </authorList>
    </citation>
    <scope>NUCLEOTIDE SEQUENCE [LARGE SCALE GENOMIC DNA]</scope>
    <source>
        <strain evidence="3">DSM 45431</strain>
    </source>
</reference>
<dbReference type="EMBL" id="FMHV01000002">
    <property type="protein sequence ID" value="SCL31719.1"/>
    <property type="molecule type" value="Genomic_DNA"/>
</dbReference>